<accession>A0ABP7F877</accession>
<evidence type="ECO:0000313" key="2">
    <source>
        <dbReference type="EMBL" id="GAA3733004.1"/>
    </source>
</evidence>
<dbReference type="EMBL" id="BAABAE010000002">
    <property type="protein sequence ID" value="GAA3733004.1"/>
    <property type="molecule type" value="Genomic_DNA"/>
</dbReference>
<gene>
    <name evidence="2" type="ORF">GCM10022239_06650</name>
</gene>
<comment type="caution">
    <text evidence="2">The sequence shown here is derived from an EMBL/GenBank/DDBJ whole genome shotgun (WGS) entry which is preliminary data.</text>
</comment>
<feature type="domain" description="DUF559" evidence="1">
    <location>
        <begin position="196"/>
        <end position="285"/>
    </location>
</feature>
<evidence type="ECO:0000259" key="1">
    <source>
        <dbReference type="Pfam" id="PF04480"/>
    </source>
</evidence>
<dbReference type="Proteomes" id="UP001501004">
    <property type="component" value="Unassembled WGS sequence"/>
</dbReference>
<sequence>MFSLTETIDSHGGLAATYELLAAGFNKRALSAAAHHGIVIRVRQGWYCTPDVHPLLRQGIRVGGRLGCISGAALHGMWRPPDEHLHVSLDHNDCRLRTPDNMRRRLPRGSLAVTTHWNAQHRAGSRLLLDPLSCLAEVARCQPIDYAVAIANSALRPSETRSIPLITRNEWQLIADGIPTRARLLQLADGICESGTESITWVRLAPHRLPLQRQVWIDGKRVDFLAGRRLVIEVDGVAYHIDPVRFEADRSRDAELCALDYIVLRFSYNQVIYRWPEVERAILTSVARGDHL</sequence>
<organism evidence="2 3">
    <name type="scientific">Leifsonella bigeumensis</name>
    <dbReference type="NCBI Taxonomy" id="433643"/>
    <lineage>
        <taxon>Bacteria</taxon>
        <taxon>Bacillati</taxon>
        <taxon>Actinomycetota</taxon>
        <taxon>Actinomycetes</taxon>
        <taxon>Micrococcales</taxon>
        <taxon>Microbacteriaceae</taxon>
        <taxon>Leifsonella</taxon>
    </lineage>
</organism>
<evidence type="ECO:0000313" key="3">
    <source>
        <dbReference type="Proteomes" id="UP001501004"/>
    </source>
</evidence>
<proteinExistence type="predicted"/>
<dbReference type="Pfam" id="PF04480">
    <property type="entry name" value="DUF559"/>
    <property type="match status" value="1"/>
</dbReference>
<dbReference type="InterPro" id="IPR007569">
    <property type="entry name" value="DUF559"/>
</dbReference>
<dbReference type="Gene3D" id="3.40.960.10">
    <property type="entry name" value="VSR Endonuclease"/>
    <property type="match status" value="1"/>
</dbReference>
<dbReference type="RefSeq" id="WP_344753697.1">
    <property type="nucleotide sequence ID" value="NZ_BAABAE010000002.1"/>
</dbReference>
<keyword evidence="3" id="KW-1185">Reference proteome</keyword>
<name>A0ABP7F877_9MICO</name>
<reference evidence="3" key="1">
    <citation type="journal article" date="2019" name="Int. J. Syst. Evol. Microbiol.">
        <title>The Global Catalogue of Microorganisms (GCM) 10K type strain sequencing project: providing services to taxonomists for standard genome sequencing and annotation.</title>
        <authorList>
            <consortium name="The Broad Institute Genomics Platform"/>
            <consortium name="The Broad Institute Genome Sequencing Center for Infectious Disease"/>
            <person name="Wu L."/>
            <person name="Ma J."/>
        </authorList>
    </citation>
    <scope>NUCLEOTIDE SEQUENCE [LARGE SCALE GENOMIC DNA]</scope>
    <source>
        <strain evidence="3">JCM 16949</strain>
    </source>
</reference>
<protein>
    <recommendedName>
        <fullName evidence="1">DUF559 domain-containing protein</fullName>
    </recommendedName>
</protein>